<dbReference type="InterPro" id="IPR015174">
    <property type="entry name" value="MIF4G-like_typ-2"/>
</dbReference>
<dbReference type="SUPFAM" id="SSF48371">
    <property type="entry name" value="ARM repeat"/>
    <property type="match status" value="3"/>
</dbReference>
<evidence type="ECO:0000256" key="8">
    <source>
        <dbReference type="ARBA" id="ARBA00023187"/>
    </source>
</evidence>
<dbReference type="InterPro" id="IPR016024">
    <property type="entry name" value="ARM-type_fold"/>
</dbReference>
<comment type="subcellular location">
    <subcellularLocation>
        <location evidence="1">Nucleus</location>
    </subcellularLocation>
</comment>
<keyword evidence="3" id="KW-0813">Transport</keyword>
<dbReference type="GO" id="GO:0006970">
    <property type="term" value="P:response to osmotic stress"/>
    <property type="evidence" value="ECO:0007669"/>
    <property type="project" value="EnsemblFungi"/>
</dbReference>
<dbReference type="PANTHER" id="PTHR12412">
    <property type="entry name" value="CAP BINDING PROTEIN"/>
    <property type="match status" value="1"/>
</dbReference>
<dbReference type="Pfam" id="PF09088">
    <property type="entry name" value="MIF4G_like"/>
    <property type="match status" value="1"/>
</dbReference>
<keyword evidence="5" id="KW-0509">mRNA transport</keyword>
<dbReference type="KEGG" id="vpo:Kpol_1025p11"/>
<evidence type="ECO:0000313" key="14">
    <source>
        <dbReference type="Proteomes" id="UP000000267"/>
    </source>
</evidence>
<dbReference type="EMBL" id="DS480410">
    <property type="protein sequence ID" value="EDO17092.1"/>
    <property type="molecule type" value="Genomic_DNA"/>
</dbReference>
<dbReference type="InterPro" id="IPR015172">
    <property type="entry name" value="MIF4G-like_typ-1"/>
</dbReference>
<dbReference type="GO" id="GO:0006406">
    <property type="term" value="P:mRNA export from nucleus"/>
    <property type="evidence" value="ECO:0007669"/>
    <property type="project" value="EnsemblFungi"/>
</dbReference>
<evidence type="ECO:0000256" key="2">
    <source>
        <dbReference type="ARBA" id="ARBA00007413"/>
    </source>
</evidence>
<dbReference type="GO" id="GO:0005846">
    <property type="term" value="C:nuclear cap binding complex"/>
    <property type="evidence" value="ECO:0007669"/>
    <property type="project" value="EnsemblFungi"/>
</dbReference>
<dbReference type="Pfam" id="PF09090">
    <property type="entry name" value="MIF4G_like_2"/>
    <property type="match status" value="1"/>
</dbReference>
<keyword evidence="4" id="KW-0507">mRNA processing</keyword>
<dbReference type="InParanoid" id="A7TKT7"/>
<keyword evidence="9" id="KW-0539">Nucleus</keyword>
<name>A7TKT7_VANPO</name>
<keyword evidence="6" id="KW-0694">RNA-binding</keyword>
<gene>
    <name evidence="13" type="ORF">Kpol_1025p11</name>
</gene>
<keyword evidence="14" id="KW-1185">Reference proteome</keyword>
<dbReference type="GeneID" id="5545283"/>
<comment type="similarity">
    <text evidence="2">Belongs to the NCBP1 family.</text>
</comment>
<evidence type="ECO:0000256" key="10">
    <source>
        <dbReference type="ARBA" id="ARBA00030965"/>
    </source>
</evidence>
<evidence type="ECO:0000259" key="12">
    <source>
        <dbReference type="SMART" id="SM00543"/>
    </source>
</evidence>
<accession>A7TKT7</accession>
<keyword evidence="8" id="KW-0508">mRNA splicing</keyword>
<evidence type="ECO:0000256" key="7">
    <source>
        <dbReference type="ARBA" id="ARBA00023042"/>
    </source>
</evidence>
<dbReference type="OMA" id="CAAEGLM"/>
<reference evidence="13 14" key="1">
    <citation type="journal article" date="2007" name="Proc. Natl. Acad. Sci. U.S.A.">
        <title>Independent sorting-out of thousands of duplicated gene pairs in two yeast species descended from a whole-genome duplication.</title>
        <authorList>
            <person name="Scannell D.R."/>
            <person name="Frank A.C."/>
            <person name="Conant G.C."/>
            <person name="Byrne K.P."/>
            <person name="Woolfit M."/>
            <person name="Wolfe K.H."/>
        </authorList>
    </citation>
    <scope>NUCLEOTIDE SEQUENCE [LARGE SCALE GENOMIC DNA]</scope>
    <source>
        <strain evidence="14">ATCC 22028 / DSM 70294 / BCRC 21397 / CBS 2163 / NBRC 10782 / NRRL Y-8283 / UCD 57-17</strain>
    </source>
</reference>
<evidence type="ECO:0000256" key="4">
    <source>
        <dbReference type="ARBA" id="ARBA00022664"/>
    </source>
</evidence>
<dbReference type="GO" id="GO:0000339">
    <property type="term" value="F:RNA cap binding"/>
    <property type="evidence" value="ECO:0007669"/>
    <property type="project" value="InterPro"/>
</dbReference>
<sequence length="875" mass="101987">MFARKRRGDFDDDDGYRDFRPRMQKRQRVPPVVQLCKEMMPDIRTIGESIKSFDEDIQFLSEAIINEYGHEEYFNTALLNTFNSIVMEQPQKQPAIALLTLVVNNKNPIAGKSIVNFFYNELQKWCNESYNENFNVTSNETGPWNRVKLILRFLSLMSPILIIDDLINIYKSLIDFSIELNNIDPSKRNPLSEAIYTNTLMNIPYLFYFNRSNELLKNKVEEFIIMVESSYNLKIIKIDLLNEYTKSFAPYEPIELVQIVLNNVKKSLSNDMEQLNQLFINWPHLLPEKIDNNDDSDGNADTNEHGFNDPLILPTIEQVTPFMGLDRGFGSVDGMWKTPRYDFHVYLPNSVGEFETVLPITTFAGQLFNDIIIDIVQSMEFNRKEVARQVVTLDLFFKNGIFAEPGIPIAQLVDKFEEDPLTSTYKLEDIAIETILSLMFKLPTVSQPFAYFYTLLVEICQNSPKAIAPVFGRAFRFFYNNLDNIDFELRSRYLDWFSIQMSNFSFSWKWNEWENDSIKFGKLFYSPKMSFAKNLIRKELRLTSNTLDVEESLPEEFKQYLDSSYISHDELVQYYQSFFNDFKVEPSDVKKHDLYFKQDSLPFAELTRRLIDFMHKNGEEKKIEELESIVEEFKENYGTMFTNFDKFIVTIIVQCLAHSGSRSLSHANKYINDLADDIKHIFNKLEIEDDIKQFTAIEAIVRFWNSNSQTGFLITDAFKYAEIISSKSIFEFCFFEKDNRNYGLVDSTVIEAIFRNLSQDPLITTGNPANFEFVFEKLCVIINDTINKLGVNAIENVVAPIITEDTIFNDEQELVKLDLIWKYQTAVGFCKSLLRKYSDEYRLLNEKLSTGLPAAIPHEPTRDVLISWVSETNEI</sequence>
<dbReference type="OrthoDB" id="10252707at2759"/>
<dbReference type="SMART" id="SM00543">
    <property type="entry name" value="MIF4G"/>
    <property type="match status" value="1"/>
</dbReference>
<dbReference type="PANTHER" id="PTHR12412:SF2">
    <property type="entry name" value="NUCLEAR CAP-BINDING PROTEIN SUBUNIT 1"/>
    <property type="match status" value="1"/>
</dbReference>
<keyword evidence="7" id="KW-0506">mRNA capping</keyword>
<dbReference type="GO" id="GO:0006370">
    <property type="term" value="P:7-methylguanosine mRNA capping"/>
    <property type="evidence" value="ECO:0007669"/>
    <property type="project" value="UniProtKB-KW"/>
</dbReference>
<dbReference type="FunCoup" id="A7TKT7">
    <property type="interactions" value="1098"/>
</dbReference>
<dbReference type="InterPro" id="IPR027159">
    <property type="entry name" value="CBP80"/>
</dbReference>
<dbReference type="GO" id="GO:0031124">
    <property type="term" value="P:mRNA 3'-end processing"/>
    <property type="evidence" value="ECO:0007669"/>
    <property type="project" value="EnsemblFungi"/>
</dbReference>
<organism evidence="14">
    <name type="scientific">Vanderwaltozyma polyspora (strain ATCC 22028 / DSM 70294 / BCRC 21397 / CBS 2163 / NBRC 10782 / NRRL Y-8283 / UCD 57-17)</name>
    <name type="common">Kluyveromyces polysporus</name>
    <dbReference type="NCBI Taxonomy" id="436907"/>
    <lineage>
        <taxon>Eukaryota</taxon>
        <taxon>Fungi</taxon>
        <taxon>Dikarya</taxon>
        <taxon>Ascomycota</taxon>
        <taxon>Saccharomycotina</taxon>
        <taxon>Saccharomycetes</taxon>
        <taxon>Saccharomycetales</taxon>
        <taxon>Saccharomycetaceae</taxon>
        <taxon>Vanderwaltozyma</taxon>
    </lineage>
</organism>
<dbReference type="GO" id="GO:0000398">
    <property type="term" value="P:mRNA splicing, via spliceosome"/>
    <property type="evidence" value="ECO:0007669"/>
    <property type="project" value="EnsemblFungi"/>
</dbReference>
<evidence type="ECO:0000256" key="5">
    <source>
        <dbReference type="ARBA" id="ARBA00022816"/>
    </source>
</evidence>
<evidence type="ECO:0000256" key="11">
    <source>
        <dbReference type="ARBA" id="ARBA00074671"/>
    </source>
</evidence>
<evidence type="ECO:0000256" key="6">
    <source>
        <dbReference type="ARBA" id="ARBA00022884"/>
    </source>
</evidence>
<dbReference type="HOGENOM" id="CLU_011380_0_0_1"/>
<dbReference type="AlphaFoldDB" id="A7TKT7"/>
<dbReference type="PhylomeDB" id="A7TKT7"/>
<evidence type="ECO:0000256" key="1">
    <source>
        <dbReference type="ARBA" id="ARBA00004123"/>
    </source>
</evidence>
<evidence type="ECO:0000313" key="13">
    <source>
        <dbReference type="EMBL" id="EDO17092.1"/>
    </source>
</evidence>
<dbReference type="InterPro" id="IPR003890">
    <property type="entry name" value="MIF4G-like_typ-3"/>
</dbReference>
<dbReference type="Pfam" id="PF02854">
    <property type="entry name" value="MIF4G"/>
    <property type="match status" value="1"/>
</dbReference>
<evidence type="ECO:0000256" key="3">
    <source>
        <dbReference type="ARBA" id="ARBA00022448"/>
    </source>
</evidence>
<evidence type="ECO:0000256" key="9">
    <source>
        <dbReference type="ARBA" id="ARBA00023242"/>
    </source>
</evidence>
<dbReference type="STRING" id="436907.A7TKT7"/>
<protein>
    <recommendedName>
        <fullName evidence="11">Nuclear cap-binding protein complex subunit 1</fullName>
    </recommendedName>
    <alternativeName>
        <fullName evidence="10">80 kDa nuclear cap-binding protein</fullName>
    </alternativeName>
</protein>
<dbReference type="GO" id="GO:0000243">
    <property type="term" value="C:commitment complex"/>
    <property type="evidence" value="ECO:0007669"/>
    <property type="project" value="EnsemblFungi"/>
</dbReference>
<dbReference type="GO" id="GO:0042789">
    <property type="term" value="P:mRNA transcription by RNA polymerase II"/>
    <property type="evidence" value="ECO:0007669"/>
    <property type="project" value="EnsemblFungi"/>
</dbReference>
<feature type="domain" description="MIF4G" evidence="12">
    <location>
        <begin position="36"/>
        <end position="282"/>
    </location>
</feature>
<dbReference type="RefSeq" id="XP_001644950.1">
    <property type="nucleotide sequence ID" value="XM_001644900.1"/>
</dbReference>
<dbReference type="Proteomes" id="UP000000267">
    <property type="component" value="Unassembled WGS sequence"/>
</dbReference>
<proteinExistence type="inferred from homology"/>
<dbReference type="GO" id="GO:0003729">
    <property type="term" value="F:mRNA binding"/>
    <property type="evidence" value="ECO:0007669"/>
    <property type="project" value="EnsemblFungi"/>
</dbReference>
<dbReference type="eggNOG" id="KOG1104">
    <property type="taxonomic scope" value="Eukaryota"/>
</dbReference>
<dbReference type="Gene3D" id="1.25.40.180">
    <property type="match status" value="3"/>
</dbReference>
<dbReference type="GO" id="GO:0000184">
    <property type="term" value="P:nuclear-transcribed mRNA catabolic process, nonsense-mediated decay"/>
    <property type="evidence" value="ECO:0007669"/>
    <property type="project" value="EnsemblFungi"/>
</dbReference>
<dbReference type="FunFam" id="1.25.40.180:FF:000056">
    <property type="entry name" value="Sto1p"/>
    <property type="match status" value="1"/>
</dbReference>